<dbReference type="PROSITE" id="PS50067">
    <property type="entry name" value="KINESIN_MOTOR_2"/>
    <property type="match status" value="1"/>
</dbReference>
<dbReference type="GO" id="GO:0008017">
    <property type="term" value="F:microtubule binding"/>
    <property type="evidence" value="ECO:0007669"/>
    <property type="project" value="InterPro"/>
</dbReference>
<dbReference type="GO" id="GO:0005874">
    <property type="term" value="C:microtubule"/>
    <property type="evidence" value="ECO:0007669"/>
    <property type="project" value="UniProtKB-KW"/>
</dbReference>
<dbReference type="GO" id="GO:0007018">
    <property type="term" value="P:microtubule-based movement"/>
    <property type="evidence" value="ECO:0007669"/>
    <property type="project" value="InterPro"/>
</dbReference>
<keyword evidence="13" id="KW-1185">Reference proteome</keyword>
<accession>A0A8T0GDX2</accession>
<feature type="binding site" evidence="8">
    <location>
        <begin position="346"/>
        <end position="353"/>
    </location>
    <ligand>
        <name>ATP</name>
        <dbReference type="ChEBI" id="CHEBI:30616"/>
    </ligand>
</feature>
<evidence type="ECO:0000256" key="6">
    <source>
        <dbReference type="ARBA" id="ARBA00060769"/>
    </source>
</evidence>
<feature type="region of interest" description="Disordered" evidence="10">
    <location>
        <begin position="1"/>
        <end position="63"/>
    </location>
</feature>
<feature type="compositionally biased region" description="Polar residues" evidence="10">
    <location>
        <begin position="117"/>
        <end position="129"/>
    </location>
</feature>
<gene>
    <name evidence="12" type="ORF">KC19_11G143200</name>
</gene>
<keyword evidence="5 8" id="KW-0505">Motor protein</keyword>
<evidence type="ECO:0000256" key="4">
    <source>
        <dbReference type="ARBA" id="ARBA00023054"/>
    </source>
</evidence>
<feature type="compositionally biased region" description="Basic and acidic residues" evidence="10">
    <location>
        <begin position="34"/>
        <end position="54"/>
    </location>
</feature>
<dbReference type="PRINTS" id="PR00380">
    <property type="entry name" value="KINESINHEAVY"/>
</dbReference>
<organism evidence="12 13">
    <name type="scientific">Ceratodon purpureus</name>
    <name type="common">Fire moss</name>
    <name type="synonym">Dicranum purpureum</name>
    <dbReference type="NCBI Taxonomy" id="3225"/>
    <lineage>
        <taxon>Eukaryota</taxon>
        <taxon>Viridiplantae</taxon>
        <taxon>Streptophyta</taxon>
        <taxon>Embryophyta</taxon>
        <taxon>Bryophyta</taxon>
        <taxon>Bryophytina</taxon>
        <taxon>Bryopsida</taxon>
        <taxon>Dicranidae</taxon>
        <taxon>Pseudoditrichales</taxon>
        <taxon>Ditrichaceae</taxon>
        <taxon>Ceratodon</taxon>
    </lineage>
</organism>
<evidence type="ECO:0000313" key="13">
    <source>
        <dbReference type="Proteomes" id="UP000822688"/>
    </source>
</evidence>
<evidence type="ECO:0000256" key="3">
    <source>
        <dbReference type="ARBA" id="ARBA00022840"/>
    </source>
</evidence>
<keyword evidence="3 8" id="KW-0067">ATP-binding</keyword>
<evidence type="ECO:0000313" key="12">
    <source>
        <dbReference type="EMBL" id="KAG0557606.1"/>
    </source>
</evidence>
<proteinExistence type="inferred from homology"/>
<name>A0A8T0GDX2_CERPU</name>
<dbReference type="PANTHER" id="PTHR47968:SF13">
    <property type="entry name" value="KINESIN-LIKE PROTEIN KIF19 ISOFORM X1"/>
    <property type="match status" value="1"/>
</dbReference>
<dbReference type="PROSITE" id="PS00411">
    <property type="entry name" value="KINESIN_MOTOR_1"/>
    <property type="match status" value="1"/>
</dbReference>
<protein>
    <recommendedName>
        <fullName evidence="7">Kinesin-like protein KIN-8A</fullName>
    </recommendedName>
</protein>
<feature type="coiled-coil region" evidence="9">
    <location>
        <begin position="707"/>
        <end position="741"/>
    </location>
</feature>
<feature type="compositionally biased region" description="Basic and acidic residues" evidence="10">
    <location>
        <begin position="875"/>
        <end position="885"/>
    </location>
</feature>
<dbReference type="SMART" id="SM00129">
    <property type="entry name" value="KISc"/>
    <property type="match status" value="1"/>
</dbReference>
<dbReference type="InterPro" id="IPR001752">
    <property type="entry name" value="Kinesin_motor_dom"/>
</dbReference>
<dbReference type="SUPFAM" id="SSF52540">
    <property type="entry name" value="P-loop containing nucleoside triphosphate hydrolases"/>
    <property type="match status" value="1"/>
</dbReference>
<feature type="region of interest" description="Disordered" evidence="10">
    <location>
        <begin position="84"/>
        <end position="129"/>
    </location>
</feature>
<evidence type="ECO:0000259" key="11">
    <source>
        <dbReference type="PROSITE" id="PS50067"/>
    </source>
</evidence>
<feature type="region of interest" description="Disordered" evidence="10">
    <location>
        <begin position="875"/>
        <end position="919"/>
    </location>
</feature>
<evidence type="ECO:0000256" key="2">
    <source>
        <dbReference type="ARBA" id="ARBA00022741"/>
    </source>
</evidence>
<evidence type="ECO:0000256" key="7">
    <source>
        <dbReference type="ARBA" id="ARBA00068375"/>
    </source>
</evidence>
<evidence type="ECO:0000256" key="5">
    <source>
        <dbReference type="ARBA" id="ARBA00023175"/>
    </source>
</evidence>
<dbReference type="GO" id="GO:0005524">
    <property type="term" value="F:ATP binding"/>
    <property type="evidence" value="ECO:0007669"/>
    <property type="project" value="UniProtKB-UniRule"/>
</dbReference>
<dbReference type="Pfam" id="PF00225">
    <property type="entry name" value="Kinesin"/>
    <property type="match status" value="1"/>
</dbReference>
<dbReference type="InterPro" id="IPR027417">
    <property type="entry name" value="P-loop_NTPase"/>
</dbReference>
<feature type="region of interest" description="Disordered" evidence="10">
    <location>
        <begin position="944"/>
        <end position="974"/>
    </location>
</feature>
<evidence type="ECO:0000256" key="9">
    <source>
        <dbReference type="SAM" id="Coils"/>
    </source>
</evidence>
<dbReference type="GO" id="GO:0003777">
    <property type="term" value="F:microtubule motor activity"/>
    <property type="evidence" value="ECO:0007669"/>
    <property type="project" value="InterPro"/>
</dbReference>
<dbReference type="FunFam" id="3.40.850.10:FF:000054">
    <property type="entry name" value="Kinesin-like protein"/>
    <property type="match status" value="1"/>
</dbReference>
<evidence type="ECO:0000256" key="10">
    <source>
        <dbReference type="SAM" id="MobiDB-lite"/>
    </source>
</evidence>
<sequence length="1059" mass="116771">MPALVARSGATSPAGGNKIKVRDTSRKGSLLGDENVRRDVLHGGKDIKDTKSNKITDIPGTENRSTSKSLLLLKERVSRLGGGAGIGIGDGHHASPRAQDLQTHQGSLSNPVPRLNRQASQKETTSRLSSIQRKYMEMQENSDPPTVIRSPGMYSPQVLGAYNWAKEQADAFKQDTAMGEATKPAFDQKQINSGRISVGMPRLSLVTTPAPTRTATTPTTSLKKDSILKTVKVPPSTRDESELGSDSGGAIGTRIMVYVRARPLSKKEKEAGSRSCVRIVNRRDIYLTEFASETDYLRLKRVRGRHFAFDASFPDNTSQQEVYNASTAQLVEGVLQGKNGSVFCYGATGAGKTHTMLGTIQSPGVMVLALKDLFAKIKQRSKDGDHVVRLSYLEVYNETVRDLLSPGRPLVLREDSKQGIVAAGLTQYQAYSADEVIHLLQRGNLNRTTEPTRINETSSRSHAILQVVAEYKLQQETGVIVRVGKLSLIDLAGSERALATDQRTLRSVEGASINRSLLALSSCINALCEGKKHIPFRNSKLTQLLKDSLGGSCRTAMIANISLSDGSFGETQNTLHWADRAKEIRTKSNEAHEESDVPETTEDQSKIMAEMQTANQQLRHQLARLQQKYLAAQQSFPSHMATPLRTPSNCEARSIQEQDYSVLTPQTVTSPPFQDSRPTDLEQMNMDLHRKTPGFHTSLSEQEFPERVTAERTIRDLQRTIQLLEMEVERTKLELLRKDEKHSAAIAVLKQEHAMEVKAKDDIIEKLSQRSLCEPETSPLLQSKKLFLSASKEPRSAVTTHKTISRLSFGPESTSRNPMAIETIYSVPVAPASSPVALMAKQPNVSPIRSVSGMLSAAHEENLSSATRSILPHSKTDSLRRHDMSSRTPSPVVFGASSDKGGAGRVSLRPVRRSSNKIPSLPPIRQVVKESRPRVIDHAPRRMSIAHHPPRSPPLPRFFSPAKPGSQTVSRPVAGSTRKRSFWDINNTNSPPAFPVTRAARRLSVVAPSNTPSLLLQVFCFSRSYFSLHWEMSLNLSASIRPRVIRCMRLWNVIRVATV</sequence>
<reference evidence="12 13" key="1">
    <citation type="submission" date="2020-06" db="EMBL/GenBank/DDBJ databases">
        <title>WGS assembly of Ceratodon purpureus strain R40.</title>
        <authorList>
            <person name="Carey S.B."/>
            <person name="Jenkins J."/>
            <person name="Shu S."/>
            <person name="Lovell J.T."/>
            <person name="Sreedasyam A."/>
            <person name="Maumus F."/>
            <person name="Tiley G.P."/>
            <person name="Fernandez-Pozo N."/>
            <person name="Barry K."/>
            <person name="Chen C."/>
            <person name="Wang M."/>
            <person name="Lipzen A."/>
            <person name="Daum C."/>
            <person name="Saski C.A."/>
            <person name="Payton A.C."/>
            <person name="Mcbreen J.C."/>
            <person name="Conrad R.E."/>
            <person name="Kollar L.M."/>
            <person name="Olsson S."/>
            <person name="Huttunen S."/>
            <person name="Landis J.B."/>
            <person name="Wickett N.J."/>
            <person name="Johnson M.G."/>
            <person name="Rensing S.A."/>
            <person name="Grimwood J."/>
            <person name="Schmutz J."/>
            <person name="Mcdaniel S.F."/>
        </authorList>
    </citation>
    <scope>NUCLEOTIDE SEQUENCE [LARGE SCALE GENOMIC DNA]</scope>
    <source>
        <strain evidence="12 13">R40</strain>
    </source>
</reference>
<feature type="compositionally biased region" description="Polar residues" evidence="10">
    <location>
        <begin position="100"/>
        <end position="110"/>
    </location>
</feature>
<feature type="domain" description="Kinesin motor" evidence="11">
    <location>
        <begin position="254"/>
        <end position="584"/>
    </location>
</feature>
<dbReference type="InterPro" id="IPR019821">
    <property type="entry name" value="Kinesin_motor_CS"/>
</dbReference>
<keyword evidence="1" id="KW-0493">Microtubule</keyword>
<feature type="coiled-coil region" evidence="9">
    <location>
        <begin position="608"/>
        <end position="635"/>
    </location>
</feature>
<comment type="caution">
    <text evidence="12">The sequence shown here is derived from an EMBL/GenBank/DDBJ whole genome shotgun (WGS) entry which is preliminary data.</text>
</comment>
<dbReference type="InterPro" id="IPR036961">
    <property type="entry name" value="Kinesin_motor_dom_sf"/>
</dbReference>
<dbReference type="EMBL" id="CM026432">
    <property type="protein sequence ID" value="KAG0557606.1"/>
    <property type="molecule type" value="Genomic_DNA"/>
</dbReference>
<dbReference type="InterPro" id="IPR027640">
    <property type="entry name" value="Kinesin-like_fam"/>
</dbReference>
<dbReference type="PANTHER" id="PTHR47968">
    <property type="entry name" value="CENTROMERE PROTEIN E"/>
    <property type="match status" value="1"/>
</dbReference>
<evidence type="ECO:0000256" key="8">
    <source>
        <dbReference type="PROSITE-ProRule" id="PRU00283"/>
    </source>
</evidence>
<comment type="similarity">
    <text evidence="6">Belongs to the TRAFAC class myosin-kinesin ATPase superfamily. Kinesin family. KIN-8 subfamily.</text>
</comment>
<dbReference type="Gene3D" id="3.40.850.10">
    <property type="entry name" value="Kinesin motor domain"/>
    <property type="match status" value="1"/>
</dbReference>
<keyword evidence="2 8" id="KW-0547">Nucleotide-binding</keyword>
<dbReference type="Proteomes" id="UP000822688">
    <property type="component" value="Chromosome 11"/>
</dbReference>
<evidence type="ECO:0000256" key="1">
    <source>
        <dbReference type="ARBA" id="ARBA00022701"/>
    </source>
</evidence>
<keyword evidence="4 9" id="KW-0175">Coiled coil</keyword>
<dbReference type="AlphaFoldDB" id="A0A8T0GDX2"/>